<evidence type="ECO:0000313" key="1">
    <source>
        <dbReference type="EMBL" id="EER14463.1"/>
    </source>
</evidence>
<gene>
    <name evidence="1" type="ORF">Pmar_PMAR021217</name>
</gene>
<dbReference type="AlphaFoldDB" id="C5KM44"/>
<dbReference type="InParanoid" id="C5KM44"/>
<protein>
    <submittedName>
        <fullName evidence="1">Uncharacterized protein</fullName>
    </submittedName>
</protein>
<dbReference type="Proteomes" id="UP000007800">
    <property type="component" value="Unassembled WGS sequence"/>
</dbReference>
<evidence type="ECO:0000313" key="2">
    <source>
        <dbReference type="Proteomes" id="UP000007800"/>
    </source>
</evidence>
<accession>C5KM44</accession>
<keyword evidence="2" id="KW-1185">Reference proteome</keyword>
<dbReference type="OrthoDB" id="415696at2759"/>
<proteinExistence type="predicted"/>
<sequence length="134" mass="14538">MLSTTRRLIPTTTALFRATTIATSTVTPNFVPNPRFNRARAFTTAATTADDSDPVHGKISKLIHDNRVVLFMKGSPAAPNAEGLTDFTYVDVLKSDAVREGTSIASPLSFSSATPINYGFPPGRIDVYFSRTNR</sequence>
<organism evidence="2">
    <name type="scientific">Perkinsus marinus (strain ATCC 50983 / TXsc)</name>
    <dbReference type="NCBI Taxonomy" id="423536"/>
    <lineage>
        <taxon>Eukaryota</taxon>
        <taxon>Sar</taxon>
        <taxon>Alveolata</taxon>
        <taxon>Perkinsozoa</taxon>
        <taxon>Perkinsea</taxon>
        <taxon>Perkinsida</taxon>
        <taxon>Perkinsidae</taxon>
        <taxon>Perkinsus</taxon>
    </lineage>
</organism>
<dbReference type="GeneID" id="9044990"/>
<reference evidence="1 2" key="1">
    <citation type="submission" date="2008-07" db="EMBL/GenBank/DDBJ databases">
        <authorList>
            <person name="El-Sayed N."/>
            <person name="Caler E."/>
            <person name="Inman J."/>
            <person name="Amedeo P."/>
            <person name="Hass B."/>
            <person name="Wortman J."/>
        </authorList>
    </citation>
    <scope>NUCLEOTIDE SEQUENCE [LARGE SCALE GENOMIC DNA]</scope>
    <source>
        <strain evidence="2">ATCC 50983 / TXsc</strain>
    </source>
</reference>
<dbReference type="RefSeq" id="XP_002782668.1">
    <property type="nucleotide sequence ID" value="XM_002782622.1"/>
</dbReference>
<dbReference type="EMBL" id="GG674250">
    <property type="protein sequence ID" value="EER14463.1"/>
    <property type="molecule type" value="Genomic_DNA"/>
</dbReference>
<name>C5KM44_PERM5</name>